<keyword evidence="3" id="KW-1185">Reference proteome</keyword>
<evidence type="ECO:0000313" key="3">
    <source>
        <dbReference type="Proteomes" id="UP000192708"/>
    </source>
</evidence>
<feature type="transmembrane region" description="Helical" evidence="1">
    <location>
        <begin position="67"/>
        <end position="88"/>
    </location>
</feature>
<dbReference type="STRING" id="1938817.SAMN06296008_10339"/>
<protein>
    <submittedName>
        <fullName evidence="2">Uncharacterized protein</fullName>
    </submittedName>
</protein>
<dbReference type="RefSeq" id="WP_084282767.1">
    <property type="nucleotide sequence ID" value="NZ_FWXJ01000003.1"/>
</dbReference>
<keyword evidence="1" id="KW-0812">Transmembrane</keyword>
<sequence length="121" mass="13750">MEMKPSLKDLAMMKYQTFATVFSVSFSVTYVLADIYKAPIFSYYPATHKVTLGWTPLTMDDGPAMYWYGWLLTSLLSALACSFLASTLPLSVMKRIPSALSWIVPVALIPVLLYSLKFYWR</sequence>
<reference evidence="2 3" key="1">
    <citation type="submission" date="2017-04" db="EMBL/GenBank/DDBJ databases">
        <authorList>
            <person name="Afonso C.L."/>
            <person name="Miller P.J."/>
            <person name="Scott M.A."/>
            <person name="Spackman E."/>
            <person name="Goraichik I."/>
            <person name="Dimitrov K.M."/>
            <person name="Suarez D.L."/>
            <person name="Swayne D.E."/>
        </authorList>
    </citation>
    <scope>NUCLEOTIDE SEQUENCE [LARGE SCALE GENOMIC DNA]</scope>
    <source>
        <strain evidence="2 3">VK13</strain>
    </source>
</reference>
<dbReference type="EMBL" id="FWXJ01000003">
    <property type="protein sequence ID" value="SMC35108.1"/>
    <property type="molecule type" value="Genomic_DNA"/>
</dbReference>
<keyword evidence="1" id="KW-0472">Membrane</keyword>
<name>A0A1W1YHA1_9BURK</name>
<feature type="transmembrane region" description="Helical" evidence="1">
    <location>
        <begin position="100"/>
        <end position="120"/>
    </location>
</feature>
<evidence type="ECO:0000256" key="1">
    <source>
        <dbReference type="SAM" id="Phobius"/>
    </source>
</evidence>
<dbReference type="OrthoDB" id="9935981at2"/>
<evidence type="ECO:0000313" key="2">
    <source>
        <dbReference type="EMBL" id="SMC35108.1"/>
    </source>
</evidence>
<accession>A0A1W1YHA1</accession>
<organism evidence="2 3">
    <name type="scientific">Polynucleobacter kasalickyi</name>
    <dbReference type="NCBI Taxonomy" id="1938817"/>
    <lineage>
        <taxon>Bacteria</taxon>
        <taxon>Pseudomonadati</taxon>
        <taxon>Pseudomonadota</taxon>
        <taxon>Betaproteobacteria</taxon>
        <taxon>Burkholderiales</taxon>
        <taxon>Burkholderiaceae</taxon>
        <taxon>Polynucleobacter</taxon>
    </lineage>
</organism>
<proteinExistence type="predicted"/>
<gene>
    <name evidence="2" type="ORF">SAMN06296008_10339</name>
</gene>
<dbReference type="Proteomes" id="UP000192708">
    <property type="component" value="Unassembled WGS sequence"/>
</dbReference>
<dbReference type="AlphaFoldDB" id="A0A1W1YHA1"/>
<keyword evidence="1" id="KW-1133">Transmembrane helix</keyword>